<proteinExistence type="predicted"/>
<reference evidence="3 4" key="1">
    <citation type="journal article" date="2015" name="Stand. Genomic Sci.">
        <title>Genomic Encyclopedia of Bacterial and Archaeal Type Strains, Phase III: the genomes of soil and plant-associated and newly described type strains.</title>
        <authorList>
            <person name="Whitman W.B."/>
            <person name="Woyke T."/>
            <person name="Klenk H.P."/>
            <person name="Zhou Y."/>
            <person name="Lilburn T.G."/>
            <person name="Beck B.J."/>
            <person name="De Vos P."/>
            <person name="Vandamme P."/>
            <person name="Eisen J.A."/>
            <person name="Garrity G."/>
            <person name="Hugenholtz P."/>
            <person name="Kyrpides N.C."/>
        </authorList>
    </citation>
    <scope>NUCLEOTIDE SEQUENCE [LARGE SCALE GENOMIC DNA]</scope>
    <source>
        <strain evidence="3 4">RF6</strain>
    </source>
</reference>
<organism evidence="3 4">
    <name type="scientific">Leucobacter luti</name>
    <dbReference type="NCBI Taxonomy" id="340320"/>
    <lineage>
        <taxon>Bacteria</taxon>
        <taxon>Bacillati</taxon>
        <taxon>Actinomycetota</taxon>
        <taxon>Actinomycetes</taxon>
        <taxon>Micrococcales</taxon>
        <taxon>Microbacteriaceae</taxon>
        <taxon>Leucobacter</taxon>
    </lineage>
</organism>
<sequence>MTRQTPQSSRVRSVKPRSAGGALGGILGAVAMSAIAGVLVTAAVTPVVALSGTAANSAIEIFDSLPNHLDPGQLAEPSTLWATGSDTTTYKLAEFYDQ</sequence>
<keyword evidence="2" id="KW-0472">Membrane</keyword>
<keyword evidence="2" id="KW-0812">Transmembrane</keyword>
<dbReference type="EMBL" id="SHKI01000001">
    <property type="protein sequence ID" value="RZT74557.1"/>
    <property type="molecule type" value="Genomic_DNA"/>
</dbReference>
<keyword evidence="4" id="KW-1185">Reference proteome</keyword>
<feature type="region of interest" description="Disordered" evidence="1">
    <location>
        <begin position="1"/>
        <end position="20"/>
    </location>
</feature>
<evidence type="ECO:0000256" key="2">
    <source>
        <dbReference type="SAM" id="Phobius"/>
    </source>
</evidence>
<feature type="transmembrane region" description="Helical" evidence="2">
    <location>
        <begin position="21"/>
        <end position="44"/>
    </location>
</feature>
<comment type="caution">
    <text evidence="3">The sequence shown here is derived from an EMBL/GenBank/DDBJ whole genome shotgun (WGS) entry which is preliminary data.</text>
</comment>
<dbReference type="Proteomes" id="UP000291832">
    <property type="component" value="Unassembled WGS sequence"/>
</dbReference>
<evidence type="ECO:0000313" key="4">
    <source>
        <dbReference type="Proteomes" id="UP000291832"/>
    </source>
</evidence>
<dbReference type="AlphaFoldDB" id="A0A4Q7U5M9"/>
<evidence type="ECO:0000256" key="1">
    <source>
        <dbReference type="SAM" id="MobiDB-lite"/>
    </source>
</evidence>
<gene>
    <name evidence="3" type="ORF">EV139_0002</name>
</gene>
<protein>
    <submittedName>
        <fullName evidence="3">Uncharacterized protein</fullName>
    </submittedName>
</protein>
<feature type="compositionally biased region" description="Polar residues" evidence="1">
    <location>
        <begin position="1"/>
        <end position="11"/>
    </location>
</feature>
<evidence type="ECO:0000313" key="3">
    <source>
        <dbReference type="EMBL" id="RZT74557.1"/>
    </source>
</evidence>
<feature type="non-terminal residue" evidence="3">
    <location>
        <position position="98"/>
    </location>
</feature>
<accession>A0A4Q7U5M9</accession>
<keyword evidence="2" id="KW-1133">Transmembrane helix</keyword>
<name>A0A4Q7U5M9_9MICO</name>